<dbReference type="Proteomes" id="UP000249499">
    <property type="component" value="Plasmid pRt1078"/>
</dbReference>
<keyword evidence="1" id="KW-0614">Plasmid</keyword>
<name>A0AAF1K7D4_9HYPH</name>
<keyword evidence="2" id="KW-1185">Reference proteome</keyword>
<organism evidence="1 2">
    <name type="scientific">Rhizobium tumorigenes</name>
    <dbReference type="NCBI Taxonomy" id="2041385"/>
    <lineage>
        <taxon>Bacteria</taxon>
        <taxon>Pseudomonadati</taxon>
        <taxon>Pseudomonadota</taxon>
        <taxon>Alphaproteobacteria</taxon>
        <taxon>Hyphomicrobiales</taxon>
        <taxon>Rhizobiaceae</taxon>
        <taxon>Rhizobium/Agrobacterium group</taxon>
        <taxon>Rhizobium</taxon>
    </lineage>
</organism>
<evidence type="ECO:0000313" key="2">
    <source>
        <dbReference type="Proteomes" id="UP000249499"/>
    </source>
</evidence>
<dbReference type="RefSeq" id="WP_133255575.1">
    <property type="nucleotide sequence ID" value="NZ_CP117256.1"/>
</dbReference>
<sequence>MTTMCFWKFHRQDDQRPVPFREGGFSTTAFYACCSGKPCFYLAGVTIPAAFEESNRSRTDNAVLVAHERRSKEMIELSIPIKACIQIAEEATPNIRVGGDRMRNEVPVV</sequence>
<proteinExistence type="predicted"/>
<evidence type="ECO:0000313" key="1">
    <source>
        <dbReference type="EMBL" id="WFR97492.1"/>
    </source>
</evidence>
<dbReference type="KEGG" id="rtu:PR017_19930"/>
<reference evidence="1 2" key="1">
    <citation type="journal article" date="2018" name="Sci. Rep.">
        <title>Rhizobium tumorigenes sp. nov., a novel plant tumorigenic bacterium isolated from cane gall tumors on thornless blackberry.</title>
        <authorList>
            <person name="Kuzmanovi N."/>
            <person name="Smalla K."/>
            <person name="Gronow S."/>
            <person name="PuBawska J."/>
        </authorList>
    </citation>
    <scope>NUCLEOTIDE SEQUENCE [LARGE SCALE GENOMIC DNA]</scope>
    <source>
        <strain evidence="1 2">1078</strain>
    </source>
</reference>
<gene>
    <name evidence="1" type="ORF">PR017_19930</name>
</gene>
<geneLocation type="plasmid" evidence="1 2">
    <name>pRt1078</name>
</geneLocation>
<dbReference type="AlphaFoldDB" id="A0AAF1K7D4"/>
<protein>
    <submittedName>
        <fullName evidence="1">Uncharacterized protein</fullName>
    </submittedName>
</protein>
<reference evidence="2" key="2">
    <citation type="journal article" date="2023" name="MicrobiologyOpen">
        <title>Genomics of the tumorigenes clade of the family Rhizobiaceae and description of Rhizobium rhododendri sp. nov.</title>
        <authorList>
            <person name="Kuzmanovic N."/>
            <person name="diCenzo G.C."/>
            <person name="Bunk B."/>
            <person name="Sproeer C."/>
            <person name="Fruehling A."/>
            <person name="Neumann-Schaal M."/>
            <person name="Overmann J."/>
            <person name="Smalla K."/>
        </authorList>
    </citation>
    <scope>NUCLEOTIDE SEQUENCE [LARGE SCALE GENOMIC DNA]</scope>
    <source>
        <strain evidence="2">1078</strain>
        <plasmid evidence="2">pRt1078</plasmid>
    </source>
</reference>
<dbReference type="EMBL" id="CP117256">
    <property type="protein sequence ID" value="WFR97492.1"/>
    <property type="molecule type" value="Genomic_DNA"/>
</dbReference>
<accession>A0AAF1K7D4</accession>